<keyword evidence="5" id="KW-0378">Hydrolase</keyword>
<dbReference type="EMBL" id="CP063078">
    <property type="protein sequence ID" value="QOQ87610.1"/>
    <property type="molecule type" value="Genomic_DNA"/>
</dbReference>
<dbReference type="InterPro" id="IPR017946">
    <property type="entry name" value="PLC-like_Pdiesterase_TIM-brl"/>
</dbReference>
<keyword evidence="4" id="KW-0319">Glycerol metabolism</keyword>
<name>A0A7M1LGN9_9BACT</name>
<sequence>MRKVILGFVVITSSLLASDLSQINKKVEIGIRPFYLVNAMKDSPLKSELKECLNKKEFVKSDFVIGHRGSPLAFPEHTKESYIAAAKMGAGVLECDVAFTKDKELVCRHSQCDLHTTTNILKTDLAKKCTQNFKPAKFDENAKLIEKASAKCCTSDITLAEFKSLKGKMDASNPNATNLDEYINATPSWRTDLFSQDATLLSHKESIELFKNLGVKMTPELKSPEVKMPFDGDYTQEKYAQQLLDEYEEVGIDPKNVYPQSFNLSDVKYWVSKGGEYGKQGVYLTELNEPDTMKKYEDEVLEIKKSGIKYVAPALFMLVSLDENKKLIASNYAKMLKDFNIISWSLERSAPLKNGGGWYYTGLDEWIYGDGNIYELVDVLAQDVGIMALFSDWPATVTFYANCKNTNKEK</sequence>
<comment type="similarity">
    <text evidence="1">Belongs to the glycerophosphoryl diester phosphodiesterase family.</text>
</comment>
<dbReference type="PANTHER" id="PTHR43620">
    <property type="entry name" value="GLYCEROPHOSPHORYL DIESTER PHOSPHODIESTERASE"/>
    <property type="match status" value="1"/>
</dbReference>
<dbReference type="PANTHER" id="PTHR43620:SF7">
    <property type="entry name" value="GLYCEROPHOSPHODIESTER PHOSPHODIESTERASE GDPD5-RELATED"/>
    <property type="match status" value="1"/>
</dbReference>
<accession>A0A7M1LGN9</accession>
<dbReference type="GO" id="GO:0008889">
    <property type="term" value="F:glycerophosphodiester phosphodiesterase activity"/>
    <property type="evidence" value="ECO:0007669"/>
    <property type="project" value="UniProtKB-EC"/>
</dbReference>
<evidence type="ECO:0000256" key="2">
    <source>
        <dbReference type="ARBA" id="ARBA00012247"/>
    </source>
</evidence>
<evidence type="ECO:0000256" key="3">
    <source>
        <dbReference type="ARBA" id="ARBA00022729"/>
    </source>
</evidence>
<feature type="domain" description="GP-PDE" evidence="7">
    <location>
        <begin position="62"/>
        <end position="384"/>
    </location>
</feature>
<evidence type="ECO:0000256" key="6">
    <source>
        <dbReference type="ARBA" id="ARBA00047512"/>
    </source>
</evidence>
<dbReference type="Gene3D" id="3.20.20.190">
    <property type="entry name" value="Phosphatidylinositol (PI) phosphodiesterase"/>
    <property type="match status" value="1"/>
</dbReference>
<dbReference type="AlphaFoldDB" id="A0A7M1LGN9"/>
<dbReference type="GO" id="GO:0006071">
    <property type="term" value="P:glycerol metabolic process"/>
    <property type="evidence" value="ECO:0007669"/>
    <property type="project" value="UniProtKB-KW"/>
</dbReference>
<keyword evidence="3" id="KW-0732">Signal</keyword>
<evidence type="ECO:0000256" key="4">
    <source>
        <dbReference type="ARBA" id="ARBA00022798"/>
    </source>
</evidence>
<evidence type="ECO:0000256" key="5">
    <source>
        <dbReference type="ARBA" id="ARBA00022801"/>
    </source>
</evidence>
<dbReference type="PROSITE" id="PS51704">
    <property type="entry name" value="GP_PDE"/>
    <property type="match status" value="1"/>
</dbReference>
<dbReference type="InterPro" id="IPR030395">
    <property type="entry name" value="GP_PDE_dom"/>
</dbReference>
<evidence type="ECO:0000313" key="9">
    <source>
        <dbReference type="Proteomes" id="UP000594749"/>
    </source>
</evidence>
<dbReference type="GO" id="GO:0006629">
    <property type="term" value="P:lipid metabolic process"/>
    <property type="evidence" value="ECO:0007669"/>
    <property type="project" value="InterPro"/>
</dbReference>
<protein>
    <recommendedName>
        <fullName evidence="2">glycerophosphodiester phosphodiesterase</fullName>
        <ecNumber evidence="2">3.1.4.46</ecNumber>
    </recommendedName>
</protein>
<gene>
    <name evidence="8" type="ORF">IMC76_02020</name>
</gene>
<comment type="catalytic activity">
    <reaction evidence="6">
        <text>a sn-glycero-3-phosphodiester + H2O = an alcohol + sn-glycerol 3-phosphate + H(+)</text>
        <dbReference type="Rhea" id="RHEA:12969"/>
        <dbReference type="ChEBI" id="CHEBI:15377"/>
        <dbReference type="ChEBI" id="CHEBI:15378"/>
        <dbReference type="ChEBI" id="CHEBI:30879"/>
        <dbReference type="ChEBI" id="CHEBI:57597"/>
        <dbReference type="ChEBI" id="CHEBI:83408"/>
        <dbReference type="EC" id="3.1.4.46"/>
    </reaction>
</comment>
<dbReference type="RefSeq" id="WP_025803178.1">
    <property type="nucleotide sequence ID" value="NZ_CP053842.1"/>
</dbReference>
<reference evidence="8 9" key="1">
    <citation type="submission" date="2020-10" db="EMBL/GenBank/DDBJ databases">
        <title>Campylobacter and Helicobacter PacBio genomes.</title>
        <authorList>
            <person name="Lane C."/>
        </authorList>
    </citation>
    <scope>NUCLEOTIDE SEQUENCE [LARGE SCALE GENOMIC DNA]</scope>
    <source>
        <strain evidence="8 9">2016D-0077</strain>
    </source>
</reference>
<dbReference type="Pfam" id="PF03009">
    <property type="entry name" value="GDPD"/>
    <property type="match status" value="1"/>
</dbReference>
<evidence type="ECO:0000259" key="7">
    <source>
        <dbReference type="PROSITE" id="PS51704"/>
    </source>
</evidence>
<evidence type="ECO:0000313" key="8">
    <source>
        <dbReference type="EMBL" id="QOQ87610.1"/>
    </source>
</evidence>
<dbReference type="SUPFAM" id="SSF51695">
    <property type="entry name" value="PLC-like phosphodiesterases"/>
    <property type="match status" value="1"/>
</dbReference>
<proteinExistence type="inferred from homology"/>
<evidence type="ECO:0000256" key="1">
    <source>
        <dbReference type="ARBA" id="ARBA00007277"/>
    </source>
</evidence>
<dbReference type="OrthoDB" id="9795622at2"/>
<organism evidence="8 9">
    <name type="scientific">Campylobacter corcagiensis</name>
    <dbReference type="NCBI Taxonomy" id="1448857"/>
    <lineage>
        <taxon>Bacteria</taxon>
        <taxon>Pseudomonadati</taxon>
        <taxon>Campylobacterota</taxon>
        <taxon>Epsilonproteobacteria</taxon>
        <taxon>Campylobacterales</taxon>
        <taxon>Campylobacteraceae</taxon>
        <taxon>Campylobacter</taxon>
    </lineage>
</organism>
<dbReference type="EC" id="3.1.4.46" evidence="2"/>
<keyword evidence="9" id="KW-1185">Reference proteome</keyword>
<dbReference type="Proteomes" id="UP000594749">
    <property type="component" value="Chromosome"/>
</dbReference>